<dbReference type="InterPro" id="IPR036518">
    <property type="entry name" value="CobE/GbiG_C_sf"/>
</dbReference>
<reference evidence="2 3" key="1">
    <citation type="journal article" date="2020" name="ISME J.">
        <title>Comparative genomics reveals insights into cyanobacterial evolution and habitat adaptation.</title>
        <authorList>
            <person name="Chen M.Y."/>
            <person name="Teng W.K."/>
            <person name="Zhao L."/>
            <person name="Hu C.X."/>
            <person name="Zhou Y.K."/>
            <person name="Han B.P."/>
            <person name="Song L.R."/>
            <person name="Shu W.S."/>
        </authorList>
    </citation>
    <scope>NUCLEOTIDE SEQUENCE [LARGE SCALE GENOMIC DNA]</scope>
    <source>
        <strain evidence="2 3">FACHB-119</strain>
    </source>
</reference>
<dbReference type="EMBL" id="JACJSG010000025">
    <property type="protein sequence ID" value="MBD2502606.1"/>
    <property type="molecule type" value="Genomic_DNA"/>
</dbReference>
<dbReference type="PANTHER" id="PTHR37477">
    <property type="entry name" value="COBALT-PRECORRIN-5A HYDROLASE"/>
    <property type="match status" value="1"/>
</dbReference>
<dbReference type="RefSeq" id="WP_190475010.1">
    <property type="nucleotide sequence ID" value="NZ_JACJSG010000025.1"/>
</dbReference>
<dbReference type="InterPro" id="IPR052553">
    <property type="entry name" value="CbiG_hydrolase"/>
</dbReference>
<evidence type="ECO:0000313" key="3">
    <source>
        <dbReference type="Proteomes" id="UP000661112"/>
    </source>
</evidence>
<sequence>MKTKINRQRRFAENLWVGFGCQAGVSHHLIAAAINQVFQENQLDQKVITGIATIDTKASEPGLLEYCSLCKLPLKTFSAEMLTHVTVPHPSEAIAAKVGTASVAEAAAMLAASASEKQQLGVKLLVPKQIFRLVGEPGVVTIAIAHSHELYYSTALKM</sequence>
<evidence type="ECO:0000259" key="1">
    <source>
        <dbReference type="Pfam" id="PF01890"/>
    </source>
</evidence>
<feature type="domain" description="CobE/GbiG C-terminal" evidence="1">
    <location>
        <begin position="15"/>
        <end position="145"/>
    </location>
</feature>
<gene>
    <name evidence="2" type="ORF">H6G83_18660</name>
</gene>
<organism evidence="2 3">
    <name type="scientific">Anabaena azotica FACHB-119</name>
    <dbReference type="NCBI Taxonomy" id="947527"/>
    <lineage>
        <taxon>Bacteria</taxon>
        <taxon>Bacillati</taxon>
        <taxon>Cyanobacteriota</taxon>
        <taxon>Cyanophyceae</taxon>
        <taxon>Nostocales</taxon>
        <taxon>Nostocaceae</taxon>
        <taxon>Anabaena</taxon>
        <taxon>Anabaena azotica</taxon>
    </lineage>
</organism>
<proteinExistence type="predicted"/>
<dbReference type="Pfam" id="PF01890">
    <property type="entry name" value="CbiG_C"/>
    <property type="match status" value="1"/>
</dbReference>
<dbReference type="SUPFAM" id="SSF159664">
    <property type="entry name" value="CobE/GbiG C-terminal domain-like"/>
    <property type="match status" value="1"/>
</dbReference>
<accession>A0ABR8D6N4</accession>
<dbReference type="PANTHER" id="PTHR37477:SF1">
    <property type="entry name" value="COBALT-PRECORRIN-5A HYDROLASE"/>
    <property type="match status" value="1"/>
</dbReference>
<dbReference type="Proteomes" id="UP000661112">
    <property type="component" value="Unassembled WGS sequence"/>
</dbReference>
<comment type="caution">
    <text evidence="2">The sequence shown here is derived from an EMBL/GenBank/DDBJ whole genome shotgun (WGS) entry which is preliminary data.</text>
</comment>
<keyword evidence="3" id="KW-1185">Reference proteome</keyword>
<dbReference type="InterPro" id="IPR002750">
    <property type="entry name" value="CobE/GbiG_C"/>
</dbReference>
<protein>
    <submittedName>
        <fullName evidence="2">Cobalamin biosynthesis protein</fullName>
    </submittedName>
</protein>
<name>A0ABR8D6N4_9NOST</name>
<evidence type="ECO:0000313" key="2">
    <source>
        <dbReference type="EMBL" id="MBD2502606.1"/>
    </source>
</evidence>
<dbReference type="Gene3D" id="3.30.420.180">
    <property type="entry name" value="CobE/GbiG C-terminal domain"/>
    <property type="match status" value="1"/>
</dbReference>